<dbReference type="AlphaFoldDB" id="A0AAW0CV74"/>
<dbReference type="GO" id="GO:0020037">
    <property type="term" value="F:heme binding"/>
    <property type="evidence" value="ECO:0007669"/>
    <property type="project" value="InterPro"/>
</dbReference>
<keyword evidence="6" id="KW-0503">Monooxygenase</keyword>
<protein>
    <recommendedName>
        <fullName evidence="9">Cytochrome P450</fullName>
    </recommendedName>
</protein>
<comment type="pathway">
    <text evidence="2">Secondary metabolite biosynthesis.</text>
</comment>
<dbReference type="Gene3D" id="1.10.630.10">
    <property type="entry name" value="Cytochrome P450"/>
    <property type="match status" value="1"/>
</dbReference>
<gene>
    <name evidence="7" type="ORF">VNI00_008161</name>
</gene>
<keyword evidence="8" id="KW-1185">Reference proteome</keyword>
<evidence type="ECO:0000256" key="5">
    <source>
        <dbReference type="PIRSR" id="PIRSR602401-1"/>
    </source>
</evidence>
<accession>A0AAW0CV74</accession>
<evidence type="ECO:0000256" key="6">
    <source>
        <dbReference type="RuleBase" id="RU000461"/>
    </source>
</evidence>
<dbReference type="GO" id="GO:0005506">
    <property type="term" value="F:iron ion binding"/>
    <property type="evidence" value="ECO:0007669"/>
    <property type="project" value="InterPro"/>
</dbReference>
<dbReference type="InterPro" id="IPR002401">
    <property type="entry name" value="Cyt_P450_E_grp-I"/>
</dbReference>
<dbReference type="PRINTS" id="PR00385">
    <property type="entry name" value="P450"/>
</dbReference>
<dbReference type="Proteomes" id="UP001383192">
    <property type="component" value="Unassembled WGS sequence"/>
</dbReference>
<organism evidence="7 8">
    <name type="scientific">Paramarasmius palmivorus</name>
    <dbReference type="NCBI Taxonomy" id="297713"/>
    <lineage>
        <taxon>Eukaryota</taxon>
        <taxon>Fungi</taxon>
        <taxon>Dikarya</taxon>
        <taxon>Basidiomycota</taxon>
        <taxon>Agaricomycotina</taxon>
        <taxon>Agaricomycetes</taxon>
        <taxon>Agaricomycetidae</taxon>
        <taxon>Agaricales</taxon>
        <taxon>Marasmiineae</taxon>
        <taxon>Marasmiaceae</taxon>
        <taxon>Paramarasmius</taxon>
    </lineage>
</organism>
<dbReference type="InterPro" id="IPR036396">
    <property type="entry name" value="Cyt_P450_sf"/>
</dbReference>
<dbReference type="CDD" id="cd11062">
    <property type="entry name" value="CYP58-like"/>
    <property type="match status" value="1"/>
</dbReference>
<comment type="similarity">
    <text evidence="6">Belongs to the cytochrome P450 family.</text>
</comment>
<dbReference type="InterPro" id="IPR001128">
    <property type="entry name" value="Cyt_P450"/>
</dbReference>
<evidence type="ECO:0008006" key="9">
    <source>
        <dbReference type="Google" id="ProtNLM"/>
    </source>
</evidence>
<keyword evidence="5 6" id="KW-0349">Heme</keyword>
<keyword evidence="6" id="KW-0560">Oxidoreductase</keyword>
<dbReference type="Pfam" id="PF00067">
    <property type="entry name" value="p450"/>
    <property type="match status" value="1"/>
</dbReference>
<evidence type="ECO:0000256" key="2">
    <source>
        <dbReference type="ARBA" id="ARBA00005179"/>
    </source>
</evidence>
<reference evidence="7 8" key="1">
    <citation type="submission" date="2024-01" db="EMBL/GenBank/DDBJ databases">
        <title>A draft genome for a cacao thread blight-causing isolate of Paramarasmius palmivorus.</title>
        <authorList>
            <person name="Baruah I.K."/>
            <person name="Bukari Y."/>
            <person name="Amoako-Attah I."/>
            <person name="Meinhardt L.W."/>
            <person name="Bailey B.A."/>
            <person name="Cohen S.P."/>
        </authorList>
    </citation>
    <scope>NUCLEOTIDE SEQUENCE [LARGE SCALE GENOMIC DNA]</scope>
    <source>
        <strain evidence="7 8">GH-12</strain>
    </source>
</reference>
<proteinExistence type="inferred from homology"/>
<name>A0AAW0CV74_9AGAR</name>
<dbReference type="PRINTS" id="PR00463">
    <property type="entry name" value="EP450I"/>
</dbReference>
<feature type="binding site" description="axial binding residue" evidence="5">
    <location>
        <position position="441"/>
    </location>
    <ligand>
        <name>heme</name>
        <dbReference type="ChEBI" id="CHEBI:30413"/>
    </ligand>
    <ligandPart>
        <name>Fe</name>
        <dbReference type="ChEBI" id="CHEBI:18248"/>
    </ligandPart>
</feature>
<comment type="caution">
    <text evidence="7">The sequence shown here is derived from an EMBL/GenBank/DDBJ whole genome shotgun (WGS) entry which is preliminary data.</text>
</comment>
<evidence type="ECO:0000256" key="4">
    <source>
        <dbReference type="ARBA" id="ARBA00023004"/>
    </source>
</evidence>
<dbReference type="InterPro" id="IPR050121">
    <property type="entry name" value="Cytochrome_P450_monoxygenase"/>
</dbReference>
<keyword evidence="4 5" id="KW-0408">Iron</keyword>
<evidence type="ECO:0000256" key="1">
    <source>
        <dbReference type="ARBA" id="ARBA00001971"/>
    </source>
</evidence>
<sequence length="470" mass="53272">MRDAITAILGLFVTRTVILAIYRLWLHPLRKFPGPALAAVSGMYRAYYTTFGKGGWVDHVERLHEQYGPVVRVTPWELHFINPDAFDEIHIAPKPGYIKDPGFYGTFETSQSVVSLTDPQAASKRRVLLGSYFSRRAVLQLEHVVQRTVDKLTDRLSSYSKTKEPADLYLAYRATTLDIITSYLFAQRFNALESPKFRNPLLVGLDDGLRAMWLGRYLPIKLNNWIPESVLLKIAPKMRPLLNQKRFIMEKLDEISANPASLHDGDHKAIFSVFFDTSKTEAGEDGWILPHSLLIDECLTLQFAGSDTVGNTLMIGTYGLLNNKEALKKLRKELDEAWRDSAMTYEVLEKLPYLGAVIKESLRMSHGVATPLPRLVGPSGTTIAGVDVPARTVVSCGSYFVHNDPNVFPNPKRFEPERWLNEESRALEKYLVAFSKGPRICLGVNLAWCEMYLLFANVFHKLDFEIWNTT</sequence>
<keyword evidence="3 5" id="KW-0479">Metal-binding</keyword>
<dbReference type="PROSITE" id="PS00086">
    <property type="entry name" value="CYTOCHROME_P450"/>
    <property type="match status" value="1"/>
</dbReference>
<evidence type="ECO:0000313" key="7">
    <source>
        <dbReference type="EMBL" id="KAK7043993.1"/>
    </source>
</evidence>
<dbReference type="PANTHER" id="PTHR24305:SF152">
    <property type="entry name" value="P450, PUTATIVE (EUROFUNG)-RELATED"/>
    <property type="match status" value="1"/>
</dbReference>
<evidence type="ECO:0000313" key="8">
    <source>
        <dbReference type="Proteomes" id="UP001383192"/>
    </source>
</evidence>
<comment type="cofactor">
    <cofactor evidence="1 5">
        <name>heme</name>
        <dbReference type="ChEBI" id="CHEBI:30413"/>
    </cofactor>
</comment>
<dbReference type="SUPFAM" id="SSF48264">
    <property type="entry name" value="Cytochrome P450"/>
    <property type="match status" value="1"/>
</dbReference>
<dbReference type="PANTHER" id="PTHR24305">
    <property type="entry name" value="CYTOCHROME P450"/>
    <property type="match status" value="1"/>
</dbReference>
<dbReference type="GO" id="GO:0004497">
    <property type="term" value="F:monooxygenase activity"/>
    <property type="evidence" value="ECO:0007669"/>
    <property type="project" value="UniProtKB-KW"/>
</dbReference>
<dbReference type="InterPro" id="IPR017972">
    <property type="entry name" value="Cyt_P450_CS"/>
</dbReference>
<dbReference type="GO" id="GO:0016705">
    <property type="term" value="F:oxidoreductase activity, acting on paired donors, with incorporation or reduction of molecular oxygen"/>
    <property type="evidence" value="ECO:0007669"/>
    <property type="project" value="InterPro"/>
</dbReference>
<evidence type="ECO:0000256" key="3">
    <source>
        <dbReference type="ARBA" id="ARBA00022723"/>
    </source>
</evidence>
<dbReference type="EMBL" id="JAYKXP010000027">
    <property type="protein sequence ID" value="KAK7043993.1"/>
    <property type="molecule type" value="Genomic_DNA"/>
</dbReference>